<dbReference type="GO" id="GO:0012505">
    <property type="term" value="C:endomembrane system"/>
    <property type="evidence" value="ECO:0007669"/>
    <property type="project" value="UniProtKB-SubCell"/>
</dbReference>
<evidence type="ECO:0000313" key="5">
    <source>
        <dbReference type="EMBL" id="KAL3854076.1"/>
    </source>
</evidence>
<gene>
    <name evidence="5" type="ORF">ACJMK2_013357</name>
</gene>
<feature type="domain" description="Gasdermin pore forming" evidence="4">
    <location>
        <begin position="1"/>
        <end position="228"/>
    </location>
</feature>
<evidence type="ECO:0000256" key="1">
    <source>
        <dbReference type="ARBA" id="ARBA00004308"/>
    </source>
</evidence>
<dbReference type="InterPro" id="IPR040460">
    <property type="entry name" value="Gasdermin_pore"/>
</dbReference>
<dbReference type="PANTHER" id="PTHR15207:SF3">
    <property type="entry name" value="DEAFNESS, AUTOSOMAL DOMINANT 5-RELATED"/>
    <property type="match status" value="1"/>
</dbReference>
<comment type="caution">
    <text evidence="5">The sequence shown here is derived from an EMBL/GenBank/DDBJ whole genome shotgun (WGS) entry which is preliminary data.</text>
</comment>
<accession>A0ABD3UXB1</accession>
<proteinExistence type="inferred from homology"/>
<reference evidence="5 6" key="1">
    <citation type="submission" date="2024-11" db="EMBL/GenBank/DDBJ databases">
        <title>Chromosome-level genome assembly of the freshwater bivalve Anodonta woodiana.</title>
        <authorList>
            <person name="Chen X."/>
        </authorList>
    </citation>
    <scope>NUCLEOTIDE SEQUENCE [LARGE SCALE GENOMIC DNA]</scope>
    <source>
        <strain evidence="5">MN2024</strain>
        <tissue evidence="5">Gills</tissue>
    </source>
</reference>
<protein>
    <recommendedName>
        <fullName evidence="4">Gasdermin pore forming domain-containing protein</fullName>
    </recommendedName>
</protein>
<dbReference type="AlphaFoldDB" id="A0ABD3UXB1"/>
<comment type="subcellular location">
    <subcellularLocation>
        <location evidence="1">Endomembrane system</location>
    </subcellularLocation>
</comment>
<sequence length="673" mass="76999">MFSAACHQLVNSVGKDTLIPVPSLDEQNNVKPLQLVVMENKRTFFYLTKCSYHPTYFQLTDILEECSPISEEKTDSVLNSDYRNKINFSLKGKVGFDLFPDISVVGQNTSDPLTIEVKFGRVVKTEVDKKMLKEELKKRKLNLHHPFIEQVRKNKNKAIYLVTGVVHSTEEGRIEMFKNLDSKAGAFAKVPLTLSENTEANIEKIKVLGLESDTALAYNVQELHIRLMDGSVLLRMPLELDGKVYKRLSVDDVSVFLRPAIFFHLWQTYRSDMFHNLRLNERFKVNLYQLVVMDKQDGCFINTEFQLTEVLKDCDPISLKVKEEMSKNIPDSSIDIKDKLGIWTTQVKISTVVKTDVDIKMLNEELVKRKLNLHHPFIEQVRKNNTAIYLVTGVFHSKEEGCIKTFRKLNSEETQHFTDINIPNIQVLPLESNTTLAVNIQELYVSFEDGSIKLEMPYWGHERLLISIHPNVGIHFHYTHQVFQAILDLPEKDRNKMTSVILNMMSVPRDIQIFIKLVEELASQEIQNIIVQDLEKLLLTQKESWLYLLELAGITVQASGELNVPREVTPLLKCFGVLFGALSELQEEELDLIGKCALQTVPALFVAFEAGLSNIKVTLNDVEKISKDDKAIELLKQLGYSVSEQEIIPPKNNLLTIDEVYVVMFALWGQKSK</sequence>
<name>A0ABD3UXB1_SINWO</name>
<dbReference type="InterPro" id="IPR042377">
    <property type="entry name" value="GSDME"/>
</dbReference>
<comment type="similarity">
    <text evidence="2">Belongs to the gasdermin family.</text>
</comment>
<dbReference type="EMBL" id="JBJQND010000014">
    <property type="protein sequence ID" value="KAL3854076.1"/>
    <property type="molecule type" value="Genomic_DNA"/>
</dbReference>
<dbReference type="Proteomes" id="UP001634394">
    <property type="component" value="Unassembled WGS sequence"/>
</dbReference>
<keyword evidence="6" id="KW-1185">Reference proteome</keyword>
<organism evidence="5 6">
    <name type="scientific">Sinanodonta woodiana</name>
    <name type="common">Chinese pond mussel</name>
    <name type="synonym">Anodonta woodiana</name>
    <dbReference type="NCBI Taxonomy" id="1069815"/>
    <lineage>
        <taxon>Eukaryota</taxon>
        <taxon>Metazoa</taxon>
        <taxon>Spiralia</taxon>
        <taxon>Lophotrochozoa</taxon>
        <taxon>Mollusca</taxon>
        <taxon>Bivalvia</taxon>
        <taxon>Autobranchia</taxon>
        <taxon>Heteroconchia</taxon>
        <taxon>Palaeoheterodonta</taxon>
        <taxon>Unionida</taxon>
        <taxon>Unionoidea</taxon>
        <taxon>Unionidae</taxon>
        <taxon>Unioninae</taxon>
        <taxon>Sinanodonta</taxon>
    </lineage>
</organism>
<evidence type="ECO:0000256" key="3">
    <source>
        <dbReference type="ARBA" id="ARBA00023136"/>
    </source>
</evidence>
<dbReference type="Pfam" id="PF04598">
    <property type="entry name" value="Gasdermin"/>
    <property type="match status" value="1"/>
</dbReference>
<dbReference type="PANTHER" id="PTHR15207">
    <property type="entry name" value="NONSYNDROMIC HEARING IMPAIRMENT PROTEIN"/>
    <property type="match status" value="1"/>
</dbReference>
<evidence type="ECO:0000259" key="4">
    <source>
        <dbReference type="Pfam" id="PF04598"/>
    </source>
</evidence>
<keyword evidence="3" id="KW-0472">Membrane</keyword>
<evidence type="ECO:0000256" key="2">
    <source>
        <dbReference type="ARBA" id="ARBA00009279"/>
    </source>
</evidence>
<evidence type="ECO:0000313" key="6">
    <source>
        <dbReference type="Proteomes" id="UP001634394"/>
    </source>
</evidence>